<proteinExistence type="predicted"/>
<dbReference type="AlphaFoldDB" id="A0A1L9R4Y5"/>
<evidence type="ECO:0000313" key="1">
    <source>
        <dbReference type="EMBL" id="OJJ29964.1"/>
    </source>
</evidence>
<evidence type="ECO:0000313" key="2">
    <source>
        <dbReference type="Proteomes" id="UP000184383"/>
    </source>
</evidence>
<dbReference type="Proteomes" id="UP000184383">
    <property type="component" value="Unassembled WGS sequence"/>
</dbReference>
<sequence length="219" mass="25659">MAPGIKELLFSRFQDSKGRIAILTHGENQLESPAIESAYRRKLLMFNEPGYHPFMIMVFENGVTDLLPMDLMMQHIDGKISFLFDWRKYFCTLFYDQQDADEWSDYMEVKSCVRLSGELDSHESIELAECLASAYTTSALVNAAGTTEIGHDGRLLMAGRRRRFRLGLKSGQLRYRERPYTRDIFDHRFERLDEERVIEKLHREQLLIHDLCGRAVIEW</sequence>
<dbReference type="VEuPathDB" id="FungiDB:ASPWEDRAFT_188363"/>
<name>A0A1L9R4Y5_ASPWE</name>
<dbReference type="RefSeq" id="XP_040683641.1">
    <property type="nucleotide sequence ID" value="XM_040832224.1"/>
</dbReference>
<dbReference type="GeneID" id="63748072"/>
<keyword evidence="2" id="KW-1185">Reference proteome</keyword>
<gene>
    <name evidence="1" type="ORF">ASPWEDRAFT_188363</name>
</gene>
<accession>A0A1L9R4Y5</accession>
<dbReference type="EMBL" id="KV878218">
    <property type="protein sequence ID" value="OJJ29964.1"/>
    <property type="molecule type" value="Genomic_DNA"/>
</dbReference>
<protein>
    <submittedName>
        <fullName evidence="1">Uncharacterized protein</fullName>
    </submittedName>
</protein>
<reference evidence="2" key="1">
    <citation type="journal article" date="2017" name="Genome Biol.">
        <title>Comparative genomics reveals high biological diversity and specific adaptations in the industrially and medically important fungal genus Aspergillus.</title>
        <authorList>
            <person name="de Vries R.P."/>
            <person name="Riley R."/>
            <person name="Wiebenga A."/>
            <person name="Aguilar-Osorio G."/>
            <person name="Amillis S."/>
            <person name="Uchima C.A."/>
            <person name="Anderluh G."/>
            <person name="Asadollahi M."/>
            <person name="Askin M."/>
            <person name="Barry K."/>
            <person name="Battaglia E."/>
            <person name="Bayram O."/>
            <person name="Benocci T."/>
            <person name="Braus-Stromeyer S.A."/>
            <person name="Caldana C."/>
            <person name="Canovas D."/>
            <person name="Cerqueira G.C."/>
            <person name="Chen F."/>
            <person name="Chen W."/>
            <person name="Choi C."/>
            <person name="Clum A."/>
            <person name="Dos Santos R.A."/>
            <person name="Damasio A.R."/>
            <person name="Diallinas G."/>
            <person name="Emri T."/>
            <person name="Fekete E."/>
            <person name="Flipphi M."/>
            <person name="Freyberg S."/>
            <person name="Gallo A."/>
            <person name="Gournas C."/>
            <person name="Habgood R."/>
            <person name="Hainaut M."/>
            <person name="Harispe M.L."/>
            <person name="Henrissat B."/>
            <person name="Hilden K.S."/>
            <person name="Hope R."/>
            <person name="Hossain A."/>
            <person name="Karabika E."/>
            <person name="Karaffa L."/>
            <person name="Karanyi Z."/>
            <person name="Krasevec N."/>
            <person name="Kuo A."/>
            <person name="Kusch H."/>
            <person name="LaButti K."/>
            <person name="Lagendijk E.L."/>
            <person name="Lapidus A."/>
            <person name="Levasseur A."/>
            <person name="Lindquist E."/>
            <person name="Lipzen A."/>
            <person name="Logrieco A.F."/>
            <person name="MacCabe A."/>
            <person name="Maekelae M.R."/>
            <person name="Malavazi I."/>
            <person name="Melin P."/>
            <person name="Meyer V."/>
            <person name="Mielnichuk N."/>
            <person name="Miskei M."/>
            <person name="Molnar A.P."/>
            <person name="Mule G."/>
            <person name="Ngan C.Y."/>
            <person name="Orejas M."/>
            <person name="Orosz E."/>
            <person name="Ouedraogo J.P."/>
            <person name="Overkamp K.M."/>
            <person name="Park H.-S."/>
            <person name="Perrone G."/>
            <person name="Piumi F."/>
            <person name="Punt P.J."/>
            <person name="Ram A.F."/>
            <person name="Ramon A."/>
            <person name="Rauscher S."/>
            <person name="Record E."/>
            <person name="Riano-Pachon D.M."/>
            <person name="Robert V."/>
            <person name="Roehrig J."/>
            <person name="Ruller R."/>
            <person name="Salamov A."/>
            <person name="Salih N.S."/>
            <person name="Samson R.A."/>
            <person name="Sandor E."/>
            <person name="Sanguinetti M."/>
            <person name="Schuetze T."/>
            <person name="Sepcic K."/>
            <person name="Shelest E."/>
            <person name="Sherlock G."/>
            <person name="Sophianopoulou V."/>
            <person name="Squina F.M."/>
            <person name="Sun H."/>
            <person name="Susca A."/>
            <person name="Todd R.B."/>
            <person name="Tsang A."/>
            <person name="Unkles S.E."/>
            <person name="van de Wiele N."/>
            <person name="van Rossen-Uffink D."/>
            <person name="Oliveira J.V."/>
            <person name="Vesth T.C."/>
            <person name="Visser J."/>
            <person name="Yu J.-H."/>
            <person name="Zhou M."/>
            <person name="Andersen M.R."/>
            <person name="Archer D.B."/>
            <person name="Baker S.E."/>
            <person name="Benoit I."/>
            <person name="Brakhage A.A."/>
            <person name="Braus G.H."/>
            <person name="Fischer R."/>
            <person name="Frisvad J.C."/>
            <person name="Goldman G.H."/>
            <person name="Houbraken J."/>
            <person name="Oakley B."/>
            <person name="Pocsi I."/>
            <person name="Scazzocchio C."/>
            <person name="Seiboth B."/>
            <person name="vanKuyk P.A."/>
            <person name="Wortman J."/>
            <person name="Dyer P.S."/>
            <person name="Grigoriev I.V."/>
        </authorList>
    </citation>
    <scope>NUCLEOTIDE SEQUENCE [LARGE SCALE GENOMIC DNA]</scope>
    <source>
        <strain evidence="2">DTO 134E9</strain>
    </source>
</reference>
<organism evidence="1 2">
    <name type="scientific">Aspergillus wentii DTO 134E9</name>
    <dbReference type="NCBI Taxonomy" id="1073089"/>
    <lineage>
        <taxon>Eukaryota</taxon>
        <taxon>Fungi</taxon>
        <taxon>Dikarya</taxon>
        <taxon>Ascomycota</taxon>
        <taxon>Pezizomycotina</taxon>
        <taxon>Eurotiomycetes</taxon>
        <taxon>Eurotiomycetidae</taxon>
        <taxon>Eurotiales</taxon>
        <taxon>Aspergillaceae</taxon>
        <taxon>Aspergillus</taxon>
        <taxon>Aspergillus subgen. Cremei</taxon>
    </lineage>
</organism>
<dbReference type="STRING" id="1073089.A0A1L9R4Y5"/>
<dbReference type="OrthoDB" id="4494427at2759"/>